<feature type="binding site" evidence="12">
    <location>
        <position position="82"/>
    </location>
    <ligand>
        <name>L-glutamate</name>
        <dbReference type="ChEBI" id="CHEBI:29985"/>
    </ligand>
</feature>
<evidence type="ECO:0000256" key="3">
    <source>
        <dbReference type="ARBA" id="ARBA00022475"/>
    </source>
</evidence>
<accession>B3SAV7</accession>
<feature type="domain" description="Ionotropic glutamate receptor C-terminal" evidence="15">
    <location>
        <begin position="2"/>
        <end position="358"/>
    </location>
</feature>
<dbReference type="InParanoid" id="B3SAV7"/>
<evidence type="ECO:0000313" key="17">
    <source>
        <dbReference type="EMBL" id="EDV20221.1"/>
    </source>
</evidence>
<dbReference type="FunFam" id="1.10.287.70:FF:000143">
    <property type="entry name" value="Probable glutamate receptor"/>
    <property type="match status" value="1"/>
</dbReference>
<dbReference type="GO" id="GO:0038023">
    <property type="term" value="F:signaling receptor activity"/>
    <property type="evidence" value="ECO:0007669"/>
    <property type="project" value="InterPro"/>
</dbReference>
<dbReference type="Gene3D" id="3.40.190.10">
    <property type="entry name" value="Periplasmic binding protein-like II"/>
    <property type="match status" value="1"/>
</dbReference>
<keyword evidence="11" id="KW-0407">Ion channel</keyword>
<evidence type="ECO:0000256" key="6">
    <source>
        <dbReference type="ARBA" id="ARBA00023065"/>
    </source>
</evidence>
<feature type="binding site" evidence="12">
    <location>
        <position position="254"/>
    </location>
    <ligand>
        <name>L-glutamate</name>
        <dbReference type="ChEBI" id="CHEBI:29985"/>
    </ligand>
</feature>
<dbReference type="InterPro" id="IPR001508">
    <property type="entry name" value="Iono_Glu_rcpt_met"/>
</dbReference>
<dbReference type="PRINTS" id="PR00177">
    <property type="entry name" value="NMDARECEPTOR"/>
</dbReference>
<evidence type="ECO:0000256" key="10">
    <source>
        <dbReference type="ARBA" id="ARBA00023286"/>
    </source>
</evidence>
<dbReference type="SMART" id="SM00079">
    <property type="entry name" value="PBPe"/>
    <property type="match status" value="1"/>
</dbReference>
<dbReference type="HOGENOM" id="CLU_007257_0_0_1"/>
<evidence type="ECO:0000259" key="15">
    <source>
        <dbReference type="SMART" id="SM00079"/>
    </source>
</evidence>
<dbReference type="Gene3D" id="1.10.287.70">
    <property type="match status" value="1"/>
</dbReference>
<dbReference type="Pfam" id="PF10613">
    <property type="entry name" value="Lig_chan-Glu_bd"/>
    <property type="match status" value="1"/>
</dbReference>
<dbReference type="OrthoDB" id="5984008at2759"/>
<dbReference type="PhylomeDB" id="B3SAV7"/>
<evidence type="ECO:0000256" key="9">
    <source>
        <dbReference type="ARBA" id="ARBA00023180"/>
    </source>
</evidence>
<evidence type="ECO:0000256" key="13">
    <source>
        <dbReference type="PIRSR" id="PIRSR601508-2"/>
    </source>
</evidence>
<evidence type="ECO:0000313" key="18">
    <source>
        <dbReference type="Proteomes" id="UP000009022"/>
    </source>
</evidence>
<keyword evidence="8" id="KW-0675">Receptor</keyword>
<feature type="transmembrane region" description="Helical" evidence="14">
    <location>
        <begin position="127"/>
        <end position="148"/>
    </location>
</feature>
<feature type="site" description="Crucial to convey clamshell closure to channel opening" evidence="13">
    <location>
        <position position="232"/>
    </location>
</feature>
<keyword evidence="7 14" id="KW-0472">Membrane</keyword>
<evidence type="ECO:0000256" key="11">
    <source>
        <dbReference type="ARBA" id="ARBA00023303"/>
    </source>
</evidence>
<evidence type="ECO:0000256" key="7">
    <source>
        <dbReference type="ARBA" id="ARBA00023136"/>
    </source>
</evidence>
<dbReference type="CTD" id="6758545"/>
<dbReference type="SMART" id="SM00918">
    <property type="entry name" value="Lig_chan-Glu_bd"/>
    <property type="match status" value="1"/>
</dbReference>
<evidence type="ECO:0000256" key="5">
    <source>
        <dbReference type="ARBA" id="ARBA00022989"/>
    </source>
</evidence>
<dbReference type="GeneID" id="6758545"/>
<dbReference type="InterPro" id="IPR015683">
    <property type="entry name" value="Ionotropic_Glu_rcpt"/>
</dbReference>
<sequence>MQEPPFTIENSNSPTPNSRYDGYIIDLIDRISENLNFTYDIRLVADGQYGVQNRNEYGAIVWTGMVREVVIGEADIAAAALSITPERQQVLDFTIPYINQGLTVLTLRESNPPVSVFQAFLPLRIEVWIGIVITLIIIAAVTTCINRLSPYDYYDRKFWKTEKENELEAFSFSNNLWYTLESFLSQGAERTSRSISARLITAMWWLASVIMIATYTANLTAFLTVNSLHATIESLQDLARTSGISYGVMANTSTETFFLHTSISPYKDMKYHLKNVANTAEGIERVLAGTTEPYAFISDTATLDYAKSKNCNLTTIGSFKEDSLALAVQKESLYWKEISIQVLKLREEGYLDILRAKW</sequence>
<name>B3SAV7_TRIAD</name>
<keyword evidence="5 14" id="KW-1133">Transmembrane helix</keyword>
<dbReference type="RefSeq" id="XP_002117382.1">
    <property type="nucleotide sequence ID" value="XM_002117346.1"/>
</dbReference>
<keyword evidence="2" id="KW-0813">Transport</keyword>
<dbReference type="InterPro" id="IPR019594">
    <property type="entry name" value="Glu/Gly-bd"/>
</dbReference>
<keyword evidence="4 14" id="KW-0812">Transmembrane</keyword>
<dbReference type="OMA" id="DIFPRAI"/>
<dbReference type="AlphaFoldDB" id="B3SAV7"/>
<keyword evidence="9" id="KW-0325">Glycoprotein</keyword>
<protein>
    <recommendedName>
        <fullName evidence="19">Ionotropic glutamate receptor C-terminal domain-containing protein</fullName>
    </recommendedName>
</protein>
<dbReference type="Pfam" id="PF00060">
    <property type="entry name" value="Lig_chan"/>
    <property type="match status" value="1"/>
</dbReference>
<reference evidence="17 18" key="1">
    <citation type="journal article" date="2008" name="Nature">
        <title>The Trichoplax genome and the nature of placozoans.</title>
        <authorList>
            <person name="Srivastava M."/>
            <person name="Begovic E."/>
            <person name="Chapman J."/>
            <person name="Putnam N.H."/>
            <person name="Hellsten U."/>
            <person name="Kawashima T."/>
            <person name="Kuo A."/>
            <person name="Mitros T."/>
            <person name="Salamov A."/>
            <person name="Carpenter M.L."/>
            <person name="Signorovitch A.Y."/>
            <person name="Moreno M.A."/>
            <person name="Kamm K."/>
            <person name="Grimwood J."/>
            <person name="Schmutz J."/>
            <person name="Shapiro H."/>
            <person name="Grigoriev I.V."/>
            <person name="Buss L.W."/>
            <person name="Schierwater B."/>
            <person name="Dellaporta S.L."/>
            <person name="Rokhsar D.S."/>
        </authorList>
    </citation>
    <scope>NUCLEOTIDE SEQUENCE [LARGE SCALE GENOMIC DNA]</scope>
    <source>
        <strain evidence="17 18">Grell-BS-1999</strain>
    </source>
</reference>
<dbReference type="FunFam" id="3.40.190.10:FF:000024">
    <property type="entry name" value="Glutamate receptor, ionotropic, delta 1"/>
    <property type="match status" value="1"/>
</dbReference>
<keyword evidence="6" id="KW-0406">Ion transport</keyword>
<dbReference type="SUPFAM" id="SSF53850">
    <property type="entry name" value="Periplasmic binding protein-like II"/>
    <property type="match status" value="1"/>
</dbReference>
<feature type="site" description="Interaction with the cone snail toxin Con-ikot-ikot" evidence="13">
    <location>
        <position position="344"/>
    </location>
</feature>
<dbReference type="PANTHER" id="PTHR18966">
    <property type="entry name" value="IONOTROPIC GLUTAMATE RECEPTOR"/>
    <property type="match status" value="1"/>
</dbReference>
<organism evidence="17 18">
    <name type="scientific">Trichoplax adhaerens</name>
    <name type="common">Trichoplax reptans</name>
    <dbReference type="NCBI Taxonomy" id="10228"/>
    <lineage>
        <taxon>Eukaryota</taxon>
        <taxon>Metazoa</taxon>
        <taxon>Placozoa</taxon>
        <taxon>Uniplacotomia</taxon>
        <taxon>Trichoplacea</taxon>
        <taxon>Trichoplacidae</taxon>
        <taxon>Trichoplax</taxon>
    </lineage>
</organism>
<evidence type="ECO:0000256" key="4">
    <source>
        <dbReference type="ARBA" id="ARBA00022692"/>
    </source>
</evidence>
<evidence type="ECO:0008006" key="19">
    <source>
        <dbReference type="Google" id="ProtNLM"/>
    </source>
</evidence>
<feature type="binding site" evidence="12">
    <location>
        <position position="87"/>
    </location>
    <ligand>
        <name>L-glutamate</name>
        <dbReference type="ChEBI" id="CHEBI:29985"/>
    </ligand>
</feature>
<dbReference type="Proteomes" id="UP000009022">
    <property type="component" value="Unassembled WGS sequence"/>
</dbReference>
<feature type="domain" description="Ionotropic glutamate receptor L-glutamate and glycine-binding" evidence="16">
    <location>
        <begin position="5"/>
        <end position="71"/>
    </location>
</feature>
<evidence type="ECO:0000256" key="2">
    <source>
        <dbReference type="ARBA" id="ARBA00022448"/>
    </source>
</evidence>
<evidence type="ECO:0000259" key="16">
    <source>
        <dbReference type="SMART" id="SM00918"/>
    </source>
</evidence>
<dbReference type="InterPro" id="IPR001320">
    <property type="entry name" value="Iontro_rcpt_C"/>
</dbReference>
<proteinExistence type="predicted"/>
<evidence type="ECO:0000256" key="14">
    <source>
        <dbReference type="SAM" id="Phobius"/>
    </source>
</evidence>
<dbReference type="eggNOG" id="KOG1052">
    <property type="taxonomic scope" value="Eukaryota"/>
</dbReference>
<dbReference type="GO" id="GO:0005886">
    <property type="term" value="C:plasma membrane"/>
    <property type="evidence" value="ECO:0007669"/>
    <property type="project" value="UniProtKB-SubCell"/>
</dbReference>
<keyword evidence="10" id="KW-1071">Ligand-gated ion channel</keyword>
<gene>
    <name evidence="17" type="ORF">TRIADDRAFT_32461</name>
</gene>
<evidence type="ECO:0000256" key="1">
    <source>
        <dbReference type="ARBA" id="ARBA00004651"/>
    </source>
</evidence>
<feature type="binding site" evidence="12">
    <location>
        <position position="253"/>
    </location>
    <ligand>
        <name>L-glutamate</name>
        <dbReference type="ChEBI" id="CHEBI:29985"/>
    </ligand>
</feature>
<dbReference type="GO" id="GO:0015276">
    <property type="term" value="F:ligand-gated monoatomic ion channel activity"/>
    <property type="evidence" value="ECO:0007669"/>
    <property type="project" value="InterPro"/>
</dbReference>
<evidence type="ECO:0000256" key="12">
    <source>
        <dbReference type="PIRSR" id="PIRSR601508-1"/>
    </source>
</evidence>
<evidence type="ECO:0000256" key="8">
    <source>
        <dbReference type="ARBA" id="ARBA00023170"/>
    </source>
</evidence>
<comment type="subcellular location">
    <subcellularLocation>
        <location evidence="1">Cell membrane</location>
        <topology evidence="1">Multi-pass membrane protein</topology>
    </subcellularLocation>
</comment>
<keyword evidence="18" id="KW-1185">Reference proteome</keyword>
<dbReference type="EMBL" id="DS985262">
    <property type="protein sequence ID" value="EDV20221.1"/>
    <property type="molecule type" value="Genomic_DNA"/>
</dbReference>
<feature type="binding site" evidence="12">
    <location>
        <position position="299"/>
    </location>
    <ligand>
        <name>L-glutamate</name>
        <dbReference type="ChEBI" id="CHEBI:29985"/>
    </ligand>
</feature>
<feature type="transmembrane region" description="Helical" evidence="14">
    <location>
        <begin position="202"/>
        <end position="225"/>
    </location>
</feature>
<keyword evidence="3" id="KW-1003">Cell membrane</keyword>
<dbReference type="KEGG" id="tad:TRIADDRAFT_32461"/>